<proteinExistence type="predicted"/>
<gene>
    <name evidence="2" type="ORF">OIE14_03360</name>
</gene>
<evidence type="ECO:0000256" key="1">
    <source>
        <dbReference type="SAM" id="MobiDB-lite"/>
    </source>
</evidence>
<protein>
    <recommendedName>
        <fullName evidence="4">Lipoprotein</fullName>
    </recommendedName>
</protein>
<organism evidence="2 3">
    <name type="scientific">Micromonospora peucetia</name>
    <dbReference type="NCBI Taxonomy" id="47871"/>
    <lineage>
        <taxon>Bacteria</taxon>
        <taxon>Bacillati</taxon>
        <taxon>Actinomycetota</taxon>
        <taxon>Actinomycetes</taxon>
        <taxon>Micromonosporales</taxon>
        <taxon>Micromonosporaceae</taxon>
        <taxon>Micromonospora</taxon>
    </lineage>
</organism>
<evidence type="ECO:0000313" key="2">
    <source>
        <dbReference type="EMBL" id="WSA33129.1"/>
    </source>
</evidence>
<sequence>MKLGRAVAAGTLVALTLTGCSLDYDDRRDYLRTVAFRGAETHSLIASSEGKPDAERCKAAHIALNDDAPGVGGTSIDQEEWIAQVEAFFVDSCVSGKPKELPPLGPPATPAVTVSPSVPPSGTPAATPSAAVTP</sequence>
<name>A0ABZ1EE58_9ACTN</name>
<dbReference type="RefSeq" id="WP_141719384.1">
    <property type="nucleotide sequence ID" value="NZ_CP109071.1"/>
</dbReference>
<dbReference type="EMBL" id="CP109071">
    <property type="protein sequence ID" value="WSA33129.1"/>
    <property type="molecule type" value="Genomic_DNA"/>
</dbReference>
<keyword evidence="3" id="KW-1185">Reference proteome</keyword>
<evidence type="ECO:0008006" key="4">
    <source>
        <dbReference type="Google" id="ProtNLM"/>
    </source>
</evidence>
<reference evidence="2 3" key="1">
    <citation type="submission" date="2022-10" db="EMBL/GenBank/DDBJ databases">
        <title>The complete genomes of actinobacterial strains from the NBC collection.</title>
        <authorList>
            <person name="Joergensen T.S."/>
            <person name="Alvarez Arevalo M."/>
            <person name="Sterndorff E.B."/>
            <person name="Faurdal D."/>
            <person name="Vuksanovic O."/>
            <person name="Mourched A.-S."/>
            <person name="Charusanti P."/>
            <person name="Shaw S."/>
            <person name="Blin K."/>
            <person name="Weber T."/>
        </authorList>
    </citation>
    <scope>NUCLEOTIDE SEQUENCE [LARGE SCALE GENOMIC DNA]</scope>
    <source>
        <strain evidence="2 3">NBC 01809</strain>
    </source>
</reference>
<evidence type="ECO:0000313" key="3">
    <source>
        <dbReference type="Proteomes" id="UP001334804"/>
    </source>
</evidence>
<accession>A0ABZ1EE58</accession>
<feature type="compositionally biased region" description="Low complexity" evidence="1">
    <location>
        <begin position="123"/>
        <end position="134"/>
    </location>
</feature>
<dbReference type="Proteomes" id="UP001334804">
    <property type="component" value="Chromosome"/>
</dbReference>
<dbReference type="PROSITE" id="PS51257">
    <property type="entry name" value="PROKAR_LIPOPROTEIN"/>
    <property type="match status" value="1"/>
</dbReference>
<feature type="region of interest" description="Disordered" evidence="1">
    <location>
        <begin position="99"/>
        <end position="134"/>
    </location>
</feature>